<keyword evidence="4 5" id="KW-0472">Membrane</keyword>
<dbReference type="InterPro" id="IPR001129">
    <property type="entry name" value="Membr-assoc_MAPEG"/>
</dbReference>
<evidence type="ECO:0000256" key="2">
    <source>
        <dbReference type="ARBA" id="ARBA00022692"/>
    </source>
</evidence>
<accession>A0A6B3SR99</accession>
<keyword evidence="3 5" id="KW-1133">Transmembrane helix</keyword>
<dbReference type="AlphaFoldDB" id="A0A6B3SR99"/>
<dbReference type="PANTHER" id="PTHR35371:SF1">
    <property type="entry name" value="BLR7753 PROTEIN"/>
    <property type="match status" value="1"/>
</dbReference>
<gene>
    <name evidence="6" type="ORF">G3574_19625</name>
</gene>
<evidence type="ECO:0000256" key="5">
    <source>
        <dbReference type="SAM" id="Phobius"/>
    </source>
</evidence>
<evidence type="ECO:0008006" key="8">
    <source>
        <dbReference type="Google" id="ProtNLM"/>
    </source>
</evidence>
<dbReference type="Proteomes" id="UP000482155">
    <property type="component" value="Unassembled WGS sequence"/>
</dbReference>
<reference evidence="6 7" key="1">
    <citation type="submission" date="2020-02" db="EMBL/GenBank/DDBJ databases">
        <authorList>
            <person name="Kim M.K."/>
        </authorList>
    </citation>
    <scope>NUCLEOTIDE SEQUENCE [LARGE SCALE GENOMIC DNA]</scope>
    <source>
        <strain evidence="6 7">17J57-3</strain>
    </source>
</reference>
<organism evidence="6 7">
    <name type="scientific">Noviherbaspirillum galbum</name>
    <dbReference type="NCBI Taxonomy" id="2709383"/>
    <lineage>
        <taxon>Bacteria</taxon>
        <taxon>Pseudomonadati</taxon>
        <taxon>Pseudomonadota</taxon>
        <taxon>Betaproteobacteria</taxon>
        <taxon>Burkholderiales</taxon>
        <taxon>Oxalobacteraceae</taxon>
        <taxon>Noviherbaspirillum</taxon>
    </lineage>
</organism>
<dbReference type="PANTHER" id="PTHR35371">
    <property type="entry name" value="INNER MEMBRANE PROTEIN"/>
    <property type="match status" value="1"/>
</dbReference>
<evidence type="ECO:0000256" key="1">
    <source>
        <dbReference type="ARBA" id="ARBA00004370"/>
    </source>
</evidence>
<sequence>MTIALWCIFAAGLLPNVLAALSKVGRPYDNARPREAIEGGWQRRADWAQANAWEAFAPFAAAVLVAHYAHAAQHTVDALALAFIAFRIGHGAAYIGNRPSLRSALWLGGFVCVVGLYVVAARA</sequence>
<dbReference type="SUPFAM" id="SSF161084">
    <property type="entry name" value="MAPEG domain-like"/>
    <property type="match status" value="1"/>
</dbReference>
<dbReference type="GO" id="GO:0016020">
    <property type="term" value="C:membrane"/>
    <property type="evidence" value="ECO:0007669"/>
    <property type="project" value="UniProtKB-SubCell"/>
</dbReference>
<comment type="caution">
    <text evidence="6">The sequence shown here is derived from an EMBL/GenBank/DDBJ whole genome shotgun (WGS) entry which is preliminary data.</text>
</comment>
<dbReference type="RefSeq" id="WP_163967056.1">
    <property type="nucleotide sequence ID" value="NZ_JAAIVB010000068.1"/>
</dbReference>
<dbReference type="InterPro" id="IPR023352">
    <property type="entry name" value="MAPEG-like_dom_sf"/>
</dbReference>
<evidence type="ECO:0000256" key="3">
    <source>
        <dbReference type="ARBA" id="ARBA00022989"/>
    </source>
</evidence>
<keyword evidence="7" id="KW-1185">Reference proteome</keyword>
<evidence type="ECO:0000256" key="4">
    <source>
        <dbReference type="ARBA" id="ARBA00023136"/>
    </source>
</evidence>
<evidence type="ECO:0000313" key="7">
    <source>
        <dbReference type="Proteomes" id="UP000482155"/>
    </source>
</evidence>
<proteinExistence type="predicted"/>
<dbReference type="EMBL" id="JAAIVB010000068">
    <property type="protein sequence ID" value="NEX63297.1"/>
    <property type="molecule type" value="Genomic_DNA"/>
</dbReference>
<dbReference type="Gene3D" id="1.20.120.550">
    <property type="entry name" value="Membrane associated eicosanoid/glutathione metabolism-like domain"/>
    <property type="match status" value="1"/>
</dbReference>
<evidence type="ECO:0000313" key="6">
    <source>
        <dbReference type="EMBL" id="NEX63297.1"/>
    </source>
</evidence>
<feature type="transmembrane region" description="Helical" evidence="5">
    <location>
        <begin position="101"/>
        <end position="120"/>
    </location>
</feature>
<comment type="subcellular location">
    <subcellularLocation>
        <location evidence="1">Membrane</location>
    </subcellularLocation>
</comment>
<name>A0A6B3SR99_9BURK</name>
<protein>
    <recommendedName>
        <fullName evidence="8">MAPEG family protein</fullName>
    </recommendedName>
</protein>
<dbReference type="Pfam" id="PF01124">
    <property type="entry name" value="MAPEG"/>
    <property type="match status" value="1"/>
</dbReference>
<keyword evidence="2 5" id="KW-0812">Transmembrane</keyword>